<evidence type="ECO:0000313" key="8">
    <source>
        <dbReference type="Proteomes" id="UP000509222"/>
    </source>
</evidence>
<dbReference type="InterPro" id="IPR037185">
    <property type="entry name" value="EmrE-like"/>
</dbReference>
<dbReference type="PANTHER" id="PTHR32322:SF18">
    <property type="entry name" value="S-ADENOSYLMETHIONINE_S-ADENOSYLHOMOCYSTEINE TRANSPORTER"/>
    <property type="match status" value="1"/>
</dbReference>
<dbReference type="RefSeq" id="WP_036805690.1">
    <property type="nucleotide sequence ID" value="NZ_CP051177.1"/>
</dbReference>
<dbReference type="InterPro" id="IPR000620">
    <property type="entry name" value="EamA_dom"/>
</dbReference>
<keyword evidence="5" id="KW-1133">Transmembrane helix</keyword>
<keyword evidence="3" id="KW-1003">Cell membrane</keyword>
<dbReference type="OrthoDB" id="9787117at2"/>
<dbReference type="PANTHER" id="PTHR32322">
    <property type="entry name" value="INNER MEMBRANE TRANSPORTER"/>
    <property type="match status" value="1"/>
</dbReference>
<evidence type="ECO:0000256" key="4">
    <source>
        <dbReference type="ARBA" id="ARBA00022692"/>
    </source>
</evidence>
<evidence type="ECO:0000256" key="5">
    <source>
        <dbReference type="ARBA" id="ARBA00022989"/>
    </source>
</evidence>
<gene>
    <name evidence="7" type="ORF">HF394_03600</name>
</gene>
<comment type="subcellular location">
    <subcellularLocation>
        <location evidence="1">Cell membrane</location>
        <topology evidence="1">Multi-pass membrane protein</topology>
    </subcellularLocation>
</comment>
<proteinExistence type="inferred from homology"/>
<evidence type="ECO:0000256" key="2">
    <source>
        <dbReference type="ARBA" id="ARBA00007362"/>
    </source>
</evidence>
<dbReference type="EMBL" id="CP051177">
    <property type="protein sequence ID" value="QKX49741.1"/>
    <property type="molecule type" value="Genomic_DNA"/>
</dbReference>
<dbReference type="STRING" id="459472.SAMN04487975_10136"/>
<organism evidence="7 8">
    <name type="scientific">Planococcus glaciei</name>
    <dbReference type="NCBI Taxonomy" id="459472"/>
    <lineage>
        <taxon>Bacteria</taxon>
        <taxon>Bacillati</taxon>
        <taxon>Bacillota</taxon>
        <taxon>Bacilli</taxon>
        <taxon>Bacillales</taxon>
        <taxon>Caryophanaceae</taxon>
        <taxon>Planococcus</taxon>
    </lineage>
</organism>
<dbReference type="eggNOG" id="COG0697">
    <property type="taxonomic scope" value="Bacteria"/>
</dbReference>
<reference evidence="8" key="1">
    <citation type="submission" date="2020-06" db="EMBL/GenBank/DDBJ databases">
        <title>Isolation of Planomicrobium glaciei.</title>
        <authorList>
            <person name="Malisova L."/>
            <person name="Safrankova R."/>
            <person name="Jakubu V."/>
            <person name="Spanelova P."/>
        </authorList>
    </citation>
    <scope>NUCLEOTIDE SEQUENCE [LARGE SCALE GENOMIC DNA]</scope>
    <source>
        <strain evidence="8">NRL-ATB46093</strain>
    </source>
</reference>
<dbReference type="SUPFAM" id="SSF103481">
    <property type="entry name" value="Multidrug resistance efflux transporter EmrE"/>
    <property type="match status" value="2"/>
</dbReference>
<evidence type="ECO:0000313" key="7">
    <source>
        <dbReference type="EMBL" id="QKX49741.1"/>
    </source>
</evidence>
<dbReference type="Pfam" id="PF00892">
    <property type="entry name" value="EamA"/>
    <property type="match status" value="2"/>
</dbReference>
<protein>
    <submittedName>
        <fullName evidence="7">EamA family transporter</fullName>
    </submittedName>
</protein>
<dbReference type="AlphaFoldDB" id="A0A1G7VXL6"/>
<dbReference type="InterPro" id="IPR050638">
    <property type="entry name" value="AA-Vitamin_Transporters"/>
</dbReference>
<sequence length="296" mass="31406">MNYWPYIWVLLAAMLWGTTGTAQSFIDGTAHPLTIGALRLSIGGFTLLAFVLWTKKLQLRSIPWKAVLLSAATMALFQPLFFSSVQLTGIAIGTVVAIGSAPVFSGILEWALLKRRPDRIWSMATGLAIIGCLLLFADKDAPAVDPAGILLALGAGLSFATYAGVSKNVLERMDAVPAVAVIFSLSALYLMPFLFFFDLSYIAATENLGVILYLGLGATSLSYILFSSGLKLIPSSSAVTLSLAEPMTAALLGVFIVGEVLTGIAWVGVLLLLGGILVLTFGRKKADSKRKALSIE</sequence>
<evidence type="ECO:0000256" key="3">
    <source>
        <dbReference type="ARBA" id="ARBA00022475"/>
    </source>
</evidence>
<keyword evidence="6" id="KW-0472">Membrane</keyword>
<dbReference type="Proteomes" id="UP000509222">
    <property type="component" value="Chromosome"/>
</dbReference>
<name>A0A1G7VXL6_9BACL</name>
<keyword evidence="4" id="KW-0812">Transmembrane</keyword>
<evidence type="ECO:0000256" key="6">
    <source>
        <dbReference type="ARBA" id="ARBA00023136"/>
    </source>
</evidence>
<keyword evidence="8" id="KW-1185">Reference proteome</keyword>
<comment type="similarity">
    <text evidence="2">Belongs to the EamA transporter family.</text>
</comment>
<accession>A0A1G7VXL6</accession>
<evidence type="ECO:0000256" key="1">
    <source>
        <dbReference type="ARBA" id="ARBA00004651"/>
    </source>
</evidence>
<dbReference type="GO" id="GO:0005886">
    <property type="term" value="C:plasma membrane"/>
    <property type="evidence" value="ECO:0007669"/>
    <property type="project" value="UniProtKB-SubCell"/>
</dbReference>